<dbReference type="EMBL" id="JYDL01000520">
    <property type="protein sequence ID" value="KRX12313.1"/>
    <property type="molecule type" value="Genomic_DNA"/>
</dbReference>
<dbReference type="AlphaFoldDB" id="A0A0V0RCV8"/>
<accession>A0A0V0RCV8</accession>
<dbReference type="Proteomes" id="UP000054630">
    <property type="component" value="Unassembled WGS sequence"/>
</dbReference>
<dbReference type="OrthoDB" id="5935319at2759"/>
<comment type="caution">
    <text evidence="1">The sequence shown here is derived from an EMBL/GenBank/DDBJ whole genome shotgun (WGS) entry which is preliminary data.</text>
</comment>
<protein>
    <submittedName>
        <fullName evidence="1">Uncharacterized protein</fullName>
    </submittedName>
</protein>
<evidence type="ECO:0000313" key="2">
    <source>
        <dbReference type="Proteomes" id="UP000054630"/>
    </source>
</evidence>
<sequence length="143" mass="15959">MCGSSTFCNASSFSRNSWYILRMEPNCDWHSFRNSVWKPQLELSCGAVRVWYLDHKYAHQSVQALTPGHHITTFALIQRFVVATVQTTSQGDQSIIASSGGPNEVSGRLHGKQRLISIKISVVLCGRLLDAVEFGNRSLECQT</sequence>
<keyword evidence="2" id="KW-1185">Reference proteome</keyword>
<proteinExistence type="predicted"/>
<evidence type="ECO:0000313" key="1">
    <source>
        <dbReference type="EMBL" id="KRX12313.1"/>
    </source>
</evidence>
<gene>
    <name evidence="1" type="ORF">T07_5430</name>
</gene>
<name>A0A0V0RCV8_9BILA</name>
<reference evidence="1 2" key="1">
    <citation type="submission" date="2015-01" db="EMBL/GenBank/DDBJ databases">
        <title>Evolution of Trichinella species and genotypes.</title>
        <authorList>
            <person name="Korhonen P.K."/>
            <person name="Edoardo P."/>
            <person name="Giuseppe L.R."/>
            <person name="Gasser R.B."/>
        </authorList>
    </citation>
    <scope>NUCLEOTIDE SEQUENCE [LARGE SCALE GENOMIC DNA]</scope>
    <source>
        <strain evidence="1">ISS37</strain>
    </source>
</reference>
<organism evidence="1 2">
    <name type="scientific">Trichinella nelsoni</name>
    <dbReference type="NCBI Taxonomy" id="6336"/>
    <lineage>
        <taxon>Eukaryota</taxon>
        <taxon>Metazoa</taxon>
        <taxon>Ecdysozoa</taxon>
        <taxon>Nematoda</taxon>
        <taxon>Enoplea</taxon>
        <taxon>Dorylaimia</taxon>
        <taxon>Trichinellida</taxon>
        <taxon>Trichinellidae</taxon>
        <taxon>Trichinella</taxon>
    </lineage>
</organism>